<feature type="transmembrane region" description="Helical" evidence="5">
    <location>
        <begin position="258"/>
        <end position="275"/>
    </location>
</feature>
<evidence type="ECO:0000313" key="7">
    <source>
        <dbReference type="EMBL" id="GGI58024.1"/>
    </source>
</evidence>
<feature type="transmembrane region" description="Helical" evidence="5">
    <location>
        <begin position="12"/>
        <end position="28"/>
    </location>
</feature>
<name>A0ABQ2BZV4_9FLAO</name>
<dbReference type="Pfam" id="PF04932">
    <property type="entry name" value="Wzy_C"/>
    <property type="match status" value="1"/>
</dbReference>
<keyword evidence="4 5" id="KW-0472">Membrane</keyword>
<dbReference type="PANTHER" id="PTHR37422:SF13">
    <property type="entry name" value="LIPOPOLYSACCHARIDE BIOSYNTHESIS PROTEIN PA4999-RELATED"/>
    <property type="match status" value="1"/>
</dbReference>
<comment type="subcellular location">
    <subcellularLocation>
        <location evidence="1">Membrane</location>
        <topology evidence="1">Multi-pass membrane protein</topology>
    </subcellularLocation>
</comment>
<feature type="transmembrane region" description="Helical" evidence="5">
    <location>
        <begin position="56"/>
        <end position="73"/>
    </location>
</feature>
<organism evidence="7 8">
    <name type="scientific">Winogradskyella haliclonae</name>
    <dbReference type="NCBI Taxonomy" id="2048558"/>
    <lineage>
        <taxon>Bacteria</taxon>
        <taxon>Pseudomonadati</taxon>
        <taxon>Bacteroidota</taxon>
        <taxon>Flavobacteriia</taxon>
        <taxon>Flavobacteriales</taxon>
        <taxon>Flavobacteriaceae</taxon>
        <taxon>Winogradskyella</taxon>
    </lineage>
</organism>
<feature type="transmembrane region" description="Helical" evidence="5">
    <location>
        <begin position="282"/>
        <end position="302"/>
    </location>
</feature>
<comment type="caution">
    <text evidence="7">The sequence shown here is derived from an EMBL/GenBank/DDBJ whole genome shotgun (WGS) entry which is preliminary data.</text>
</comment>
<evidence type="ECO:0000256" key="5">
    <source>
        <dbReference type="SAM" id="Phobius"/>
    </source>
</evidence>
<feature type="transmembrane region" description="Helical" evidence="5">
    <location>
        <begin position="85"/>
        <end position="102"/>
    </location>
</feature>
<feature type="domain" description="O-antigen ligase-related" evidence="6">
    <location>
        <begin position="242"/>
        <end position="390"/>
    </location>
</feature>
<evidence type="ECO:0000256" key="1">
    <source>
        <dbReference type="ARBA" id="ARBA00004141"/>
    </source>
</evidence>
<keyword evidence="8" id="KW-1185">Reference proteome</keyword>
<keyword evidence="2 5" id="KW-0812">Transmembrane</keyword>
<evidence type="ECO:0000256" key="2">
    <source>
        <dbReference type="ARBA" id="ARBA00022692"/>
    </source>
</evidence>
<evidence type="ECO:0000259" key="6">
    <source>
        <dbReference type="Pfam" id="PF04932"/>
    </source>
</evidence>
<evidence type="ECO:0000256" key="3">
    <source>
        <dbReference type="ARBA" id="ARBA00022989"/>
    </source>
</evidence>
<reference evidence="8" key="1">
    <citation type="journal article" date="2019" name="Int. J. Syst. Evol. Microbiol.">
        <title>The Global Catalogue of Microorganisms (GCM) 10K type strain sequencing project: providing services to taxonomists for standard genome sequencing and annotation.</title>
        <authorList>
            <consortium name="The Broad Institute Genomics Platform"/>
            <consortium name="The Broad Institute Genome Sequencing Center for Infectious Disease"/>
            <person name="Wu L."/>
            <person name="Ma J."/>
        </authorList>
    </citation>
    <scope>NUCLEOTIDE SEQUENCE [LARGE SCALE GENOMIC DNA]</scope>
    <source>
        <strain evidence="8">CCM 8681</strain>
    </source>
</reference>
<feature type="transmembrane region" description="Helical" evidence="5">
    <location>
        <begin position="406"/>
        <end position="421"/>
    </location>
</feature>
<evidence type="ECO:0000256" key="4">
    <source>
        <dbReference type="ARBA" id="ARBA00023136"/>
    </source>
</evidence>
<dbReference type="PANTHER" id="PTHR37422">
    <property type="entry name" value="TEICHURONIC ACID BIOSYNTHESIS PROTEIN TUAE"/>
    <property type="match status" value="1"/>
</dbReference>
<feature type="transmembrane region" description="Helical" evidence="5">
    <location>
        <begin position="206"/>
        <end position="228"/>
    </location>
</feature>
<feature type="transmembrane region" description="Helical" evidence="5">
    <location>
        <begin position="377"/>
        <end position="394"/>
    </location>
</feature>
<proteinExistence type="predicted"/>
<evidence type="ECO:0000313" key="8">
    <source>
        <dbReference type="Proteomes" id="UP000624701"/>
    </source>
</evidence>
<dbReference type="GO" id="GO:0016874">
    <property type="term" value="F:ligase activity"/>
    <property type="evidence" value="ECO:0007669"/>
    <property type="project" value="UniProtKB-KW"/>
</dbReference>
<protein>
    <submittedName>
        <fullName evidence="7">Ligase</fullName>
    </submittedName>
</protein>
<dbReference type="EMBL" id="BMDQ01000003">
    <property type="protein sequence ID" value="GGI58024.1"/>
    <property type="molecule type" value="Genomic_DNA"/>
</dbReference>
<dbReference type="InterPro" id="IPR007016">
    <property type="entry name" value="O-antigen_ligase-rel_domated"/>
</dbReference>
<dbReference type="InterPro" id="IPR051533">
    <property type="entry name" value="WaaL-like"/>
</dbReference>
<feature type="transmembrane region" description="Helical" evidence="5">
    <location>
        <begin position="233"/>
        <end position="252"/>
    </location>
</feature>
<keyword evidence="3 5" id="KW-1133">Transmembrane helix</keyword>
<keyword evidence="7" id="KW-0436">Ligase</keyword>
<dbReference type="Proteomes" id="UP000624701">
    <property type="component" value="Unassembled WGS sequence"/>
</dbReference>
<feature type="transmembrane region" description="Helical" evidence="5">
    <location>
        <begin position="135"/>
        <end position="155"/>
    </location>
</feature>
<feature type="transmembrane region" description="Helical" evidence="5">
    <location>
        <begin position="109"/>
        <end position="129"/>
    </location>
</feature>
<feature type="transmembrane region" description="Helical" evidence="5">
    <location>
        <begin position="167"/>
        <end position="186"/>
    </location>
</feature>
<gene>
    <name evidence="7" type="ORF">GCM10011444_23330</name>
</gene>
<sequence>MKRRLLQNDSYIQLVLLHIGLGLIFFIFKPFSKIFFLIIMGYFLYRIVMSTPSKLTMNVLLGCAYFTGIEILFRMTKGGLAYEASKYLVVVFVLIGMFYRGVSGKGYAYFIYLVLLIPSIVVASVTLTLDAKFRSNITFVLSGPVCLGLAALFCYDRKVTYQQLHKLILYILLPIISTTTYLFLYTPSIKDRLSGTASNAALSGGFGPNQVSTILGLGIFCVVVRLVLKSPNVFLKSLNLILLAAMTFRAIVTFSRGGVLAAGLVIAAFFATVVFRLKVKRLVPLFGSVFLLVSILAITWVVSSNQTRGLIDKRYANQDALGREKKDLTTGRLDLFIEEVDGFLESPFLGIGASRVKNKRVQETGQQLPSHNELGRLLSEHGILGIICILILVFKPLTLRTNNRRNIFFFSFLAFWFATINHSGIRIAAPAVLYALALLNVTYDTSHNKRQIPNNRNAQPQIVSEQ</sequence>
<accession>A0ABQ2BZV4</accession>